<dbReference type="InterPro" id="IPR000014">
    <property type="entry name" value="PAS"/>
</dbReference>
<evidence type="ECO:0000256" key="7">
    <source>
        <dbReference type="SAM" id="MobiDB-lite"/>
    </source>
</evidence>
<dbReference type="InterPro" id="IPR003661">
    <property type="entry name" value="HisK_dim/P_dom"/>
</dbReference>
<accession>W0JX54</accession>
<reference evidence="11 12" key="1">
    <citation type="submission" date="2014-01" db="EMBL/GenBank/DDBJ databases">
        <authorList>
            <consortium name="DOE Joint Genome Institute"/>
            <person name="Anderson I."/>
            <person name="Huntemann M."/>
            <person name="Han J."/>
            <person name="Chen A."/>
            <person name="Kyrpides N."/>
            <person name="Mavromatis K."/>
            <person name="Markowitz V."/>
            <person name="Palaniappan K."/>
            <person name="Ivanova N."/>
            <person name="Schaumberg A."/>
            <person name="Pati A."/>
            <person name="Liolios K."/>
            <person name="Nordberg H.P."/>
            <person name="Cantor M.N."/>
            <person name="Hua S.X."/>
            <person name="Woyke T."/>
        </authorList>
    </citation>
    <scope>NUCLEOTIDE SEQUENCE [LARGE SCALE GENOMIC DNA]</scope>
    <source>
        <strain evidence="11 12">XH-48</strain>
        <plasmid evidence="12">2</plasmid>
    </source>
</reference>
<dbReference type="Proteomes" id="UP000019024">
    <property type="component" value="Plasmid unnamed2"/>
</dbReference>
<geneLocation type="plasmid" evidence="12">
    <name>2</name>
</geneLocation>
<dbReference type="RefSeq" id="WP_049954655.1">
    <property type="nucleotide sequence ID" value="NZ_CP007057.1"/>
</dbReference>
<dbReference type="PROSITE" id="PS50109">
    <property type="entry name" value="HIS_KIN"/>
    <property type="match status" value="1"/>
</dbReference>
<evidence type="ECO:0000256" key="8">
    <source>
        <dbReference type="SAM" id="Phobius"/>
    </source>
</evidence>
<feature type="transmembrane region" description="Helical" evidence="8">
    <location>
        <begin position="39"/>
        <end position="58"/>
    </location>
</feature>
<dbReference type="eggNOG" id="arCOG02327">
    <property type="taxonomic scope" value="Archaea"/>
</dbReference>
<dbReference type="SUPFAM" id="SSF47384">
    <property type="entry name" value="Homodimeric domain of signal transducing histidine kinase"/>
    <property type="match status" value="1"/>
</dbReference>
<feature type="region of interest" description="Disordered" evidence="7">
    <location>
        <begin position="583"/>
        <end position="609"/>
    </location>
</feature>
<evidence type="ECO:0000256" key="1">
    <source>
        <dbReference type="ARBA" id="ARBA00000085"/>
    </source>
</evidence>
<dbReference type="InterPro" id="IPR035965">
    <property type="entry name" value="PAS-like_dom_sf"/>
</dbReference>
<feature type="transmembrane region" description="Helical" evidence="8">
    <location>
        <begin position="212"/>
        <end position="230"/>
    </location>
</feature>
<dbReference type="SUPFAM" id="SSF55785">
    <property type="entry name" value="PYP-like sensor domain (PAS domain)"/>
    <property type="match status" value="1"/>
</dbReference>
<name>W0JX54_9EURY</name>
<dbReference type="PANTHER" id="PTHR43711">
    <property type="entry name" value="TWO-COMPONENT HISTIDINE KINASE"/>
    <property type="match status" value="1"/>
</dbReference>
<dbReference type="EC" id="2.7.13.3" evidence="2"/>
<keyword evidence="5" id="KW-0418">Kinase</keyword>
<sequence>MTWQWTVFTVPLVVAFCLLCVVAAFLFARWRRNDSVPGIALATGLVISIAVTLGWYVLELSAVSLETKLLFNQLQYIGLAPVTPFILGYVLVYIGRGDLLTRRGYLLLFAPAVLTLFAVFTNDFHWLFWADVSLHHGESSVMLTNYFGPAYAGFFAYTCAYAITSMALLGWKAIDAHGVHRWQIGALIVGIVAPLFGGTVYVLGFVPPQYPTPTYVGFVVTAVAFAWPVFRLDLFGLVPIAYRTLVEQMDDGVVACDENGTIVTANDGAATLLESTPAALVGELVEDELALIVADENGAPPHLADGPGEWTTTVGNRVVDVSVTRLEQSDTRVGRLYLLTDVTERHNRERRLNRQNTYLDEFASVVSHDIATPLTIIENQAQLVEMTGDTDHVDEIFESTERIHELMDELLELARQGKAVDETEPVDLATITRTVWRDIDRQESGLIVESSKGFLASETRLVQLLENLLQNAVTHGSPARRSETDAGSHRGGGGAGARERDLTIRVGALSDGFYLEDDGVGIPPDDRAQVFEQGYTSTPDGTGLGLAIVERIATAHGWTITATESDEGGARFEVVGVDAVPADSLEDDTDRLRTGDRSVGATNGRVPER</sequence>
<dbReference type="SMART" id="SM00388">
    <property type="entry name" value="HisKA"/>
    <property type="match status" value="1"/>
</dbReference>
<comment type="catalytic activity">
    <reaction evidence="1">
        <text>ATP + protein L-histidine = ADP + protein N-phospho-L-histidine.</text>
        <dbReference type="EC" id="2.7.13.3"/>
    </reaction>
</comment>
<feature type="transmembrane region" description="Helical" evidence="8">
    <location>
        <begin position="149"/>
        <end position="171"/>
    </location>
</feature>
<dbReference type="PANTHER" id="PTHR43711:SF1">
    <property type="entry name" value="HISTIDINE KINASE 1"/>
    <property type="match status" value="1"/>
</dbReference>
<dbReference type="AlphaFoldDB" id="W0JX54"/>
<dbReference type="Gene3D" id="3.30.450.20">
    <property type="entry name" value="PAS domain"/>
    <property type="match status" value="1"/>
</dbReference>
<dbReference type="InterPro" id="IPR004358">
    <property type="entry name" value="Sig_transdc_His_kin-like_C"/>
</dbReference>
<gene>
    <name evidence="11" type="ORF">HALLA_00410</name>
</gene>
<keyword evidence="6" id="KW-0902">Two-component regulatory system</keyword>
<dbReference type="PROSITE" id="PS50112">
    <property type="entry name" value="PAS"/>
    <property type="match status" value="1"/>
</dbReference>
<feature type="transmembrane region" description="Helical" evidence="8">
    <location>
        <begin position="183"/>
        <end position="206"/>
    </location>
</feature>
<keyword evidence="4" id="KW-0808">Transferase</keyword>
<dbReference type="InterPro" id="IPR036097">
    <property type="entry name" value="HisK_dim/P_sf"/>
</dbReference>
<evidence type="ECO:0000313" key="12">
    <source>
        <dbReference type="Proteomes" id="UP000019024"/>
    </source>
</evidence>
<dbReference type="EMBL" id="CP007057">
    <property type="protein sequence ID" value="AHG01785.1"/>
    <property type="molecule type" value="Genomic_DNA"/>
</dbReference>
<feature type="domain" description="Histidine kinase" evidence="9">
    <location>
        <begin position="365"/>
        <end position="574"/>
    </location>
</feature>
<dbReference type="PRINTS" id="PR00344">
    <property type="entry name" value="BCTRLSENSOR"/>
</dbReference>
<dbReference type="PATRIC" id="fig|797299.3.peg.3505"/>
<dbReference type="Gene3D" id="1.10.287.130">
    <property type="match status" value="1"/>
</dbReference>
<evidence type="ECO:0000256" key="4">
    <source>
        <dbReference type="ARBA" id="ARBA00022679"/>
    </source>
</evidence>
<dbReference type="GO" id="GO:0000155">
    <property type="term" value="F:phosphorelay sensor kinase activity"/>
    <property type="evidence" value="ECO:0007669"/>
    <property type="project" value="InterPro"/>
</dbReference>
<dbReference type="SUPFAM" id="SSF55874">
    <property type="entry name" value="ATPase domain of HSP90 chaperone/DNA topoisomerase II/histidine kinase"/>
    <property type="match status" value="1"/>
</dbReference>
<evidence type="ECO:0000256" key="6">
    <source>
        <dbReference type="ARBA" id="ARBA00023012"/>
    </source>
</evidence>
<feature type="transmembrane region" description="Helical" evidence="8">
    <location>
        <begin position="6"/>
        <end position="27"/>
    </location>
</feature>
<feature type="region of interest" description="Disordered" evidence="7">
    <location>
        <begin position="475"/>
        <end position="499"/>
    </location>
</feature>
<dbReference type="GeneID" id="25147160"/>
<keyword evidence="8" id="KW-0472">Membrane</keyword>
<dbReference type="Pfam" id="PF02518">
    <property type="entry name" value="HATPase_c"/>
    <property type="match status" value="1"/>
</dbReference>
<protein>
    <recommendedName>
        <fullName evidence="2">histidine kinase</fullName>
        <ecNumber evidence="2">2.7.13.3</ecNumber>
    </recommendedName>
</protein>
<dbReference type="CDD" id="cd00082">
    <property type="entry name" value="HisKA"/>
    <property type="match status" value="1"/>
</dbReference>
<dbReference type="Pfam" id="PF13188">
    <property type="entry name" value="PAS_8"/>
    <property type="match status" value="1"/>
</dbReference>
<dbReference type="HOGENOM" id="CLU_000445_114_58_2"/>
<dbReference type="Pfam" id="PF16927">
    <property type="entry name" value="HisKA_7TM"/>
    <property type="match status" value="1"/>
</dbReference>
<dbReference type="KEGG" id="hlr:HALLA_00410"/>
<proteinExistence type="predicted"/>
<dbReference type="SMART" id="SM00091">
    <property type="entry name" value="PAS"/>
    <property type="match status" value="1"/>
</dbReference>
<keyword evidence="11" id="KW-0614">Plasmid</keyword>
<dbReference type="OrthoDB" id="8127at2157"/>
<dbReference type="InterPro" id="IPR036890">
    <property type="entry name" value="HATPase_C_sf"/>
</dbReference>
<keyword evidence="3" id="KW-0597">Phosphoprotein</keyword>
<evidence type="ECO:0000259" key="10">
    <source>
        <dbReference type="PROSITE" id="PS50112"/>
    </source>
</evidence>
<dbReference type="InterPro" id="IPR005467">
    <property type="entry name" value="His_kinase_dom"/>
</dbReference>
<evidence type="ECO:0000256" key="5">
    <source>
        <dbReference type="ARBA" id="ARBA00022777"/>
    </source>
</evidence>
<dbReference type="InterPro" id="IPR031621">
    <property type="entry name" value="HisKA_7TM"/>
</dbReference>
<feature type="transmembrane region" description="Helical" evidence="8">
    <location>
        <begin position="106"/>
        <end position="129"/>
    </location>
</feature>
<keyword evidence="8" id="KW-0812">Transmembrane</keyword>
<keyword evidence="8" id="KW-1133">Transmembrane helix</keyword>
<organism evidence="11 12">
    <name type="scientific">Halostagnicola larsenii XH-48</name>
    <dbReference type="NCBI Taxonomy" id="797299"/>
    <lineage>
        <taxon>Archaea</taxon>
        <taxon>Methanobacteriati</taxon>
        <taxon>Methanobacteriota</taxon>
        <taxon>Stenosarchaea group</taxon>
        <taxon>Halobacteria</taxon>
        <taxon>Halobacteriales</taxon>
        <taxon>Natrialbaceae</taxon>
        <taxon>Halostagnicola</taxon>
    </lineage>
</organism>
<dbReference type="SMART" id="SM00387">
    <property type="entry name" value="HATPase_c"/>
    <property type="match status" value="1"/>
</dbReference>
<dbReference type="CDD" id="cd00075">
    <property type="entry name" value="HATPase"/>
    <property type="match status" value="1"/>
</dbReference>
<evidence type="ECO:0000256" key="2">
    <source>
        <dbReference type="ARBA" id="ARBA00012438"/>
    </source>
</evidence>
<evidence type="ECO:0000259" key="9">
    <source>
        <dbReference type="PROSITE" id="PS50109"/>
    </source>
</evidence>
<keyword evidence="12" id="KW-1185">Reference proteome</keyword>
<evidence type="ECO:0000256" key="3">
    <source>
        <dbReference type="ARBA" id="ARBA00022553"/>
    </source>
</evidence>
<feature type="domain" description="PAS" evidence="10">
    <location>
        <begin position="242"/>
        <end position="283"/>
    </location>
</feature>
<dbReference type="Gene3D" id="3.30.565.10">
    <property type="entry name" value="Histidine kinase-like ATPase, C-terminal domain"/>
    <property type="match status" value="1"/>
</dbReference>
<dbReference type="InterPro" id="IPR050736">
    <property type="entry name" value="Sensor_HK_Regulatory"/>
</dbReference>
<evidence type="ECO:0000313" key="11">
    <source>
        <dbReference type="EMBL" id="AHG01785.1"/>
    </source>
</evidence>
<dbReference type="InterPro" id="IPR003594">
    <property type="entry name" value="HATPase_dom"/>
</dbReference>
<feature type="transmembrane region" description="Helical" evidence="8">
    <location>
        <begin position="74"/>
        <end position="94"/>
    </location>
</feature>
<dbReference type="Pfam" id="PF00512">
    <property type="entry name" value="HisKA"/>
    <property type="match status" value="1"/>
</dbReference>